<evidence type="ECO:0000313" key="2">
    <source>
        <dbReference type="EMBL" id="QQT00843.1"/>
    </source>
</evidence>
<dbReference type="EMBL" id="CP068053">
    <property type="protein sequence ID" value="QQT00843.1"/>
    <property type="molecule type" value="Genomic_DNA"/>
</dbReference>
<protein>
    <submittedName>
        <fullName evidence="2">SMI1/KNR4 family protein</fullName>
    </submittedName>
</protein>
<evidence type="ECO:0000313" key="3">
    <source>
        <dbReference type="Proteomes" id="UP000595254"/>
    </source>
</evidence>
<feature type="domain" description="Knr4/Smi1-like" evidence="1">
    <location>
        <begin position="25"/>
        <end position="168"/>
    </location>
</feature>
<name>A0A974NN82_PERPY</name>
<dbReference type="InterPro" id="IPR037883">
    <property type="entry name" value="Knr4/Smi1-like_sf"/>
</dbReference>
<dbReference type="InterPro" id="IPR018958">
    <property type="entry name" value="Knr4/Smi1-like_dom"/>
</dbReference>
<sequence length="171" mass="20536">MKKDHYYGRDFWQEGRPKEKRIEYPINDRILKKSENLLNIRFPQSFIDLMKIQNGGGLNYPYFILPAEETESIPYEERVKLSYILPLHFENDDLSILSSDELLKEVDLPTGFIVLWTDFHYWVVLDYRKTKDNPSVMFIAEDFSALDSETKEWEYIKIADSFDEFLEKIFR</sequence>
<keyword evidence="3" id="KW-1185">Reference proteome</keyword>
<reference evidence="2 3" key="1">
    <citation type="submission" date="2021-01" db="EMBL/GenBank/DDBJ databases">
        <title>FDA dAtabase for Regulatory Grade micrObial Sequences (FDA-ARGOS): Supporting development and validation of Infectious Disease Dx tests.</title>
        <authorList>
            <person name="Nelson B."/>
            <person name="Plummer A."/>
            <person name="Tallon L."/>
            <person name="Sadzewicz L."/>
            <person name="Zhao X."/>
            <person name="Boylan J."/>
            <person name="Ott S."/>
            <person name="Bowen H."/>
            <person name="Vavikolanu K."/>
            <person name="Mehta A."/>
            <person name="Aluvathingal J."/>
            <person name="Nadendla S."/>
            <person name="Myers T."/>
            <person name="Yan Y."/>
            <person name="Sichtig H."/>
        </authorList>
    </citation>
    <scope>NUCLEOTIDE SEQUENCE [LARGE SCALE GENOMIC DNA]</scope>
    <source>
        <strain evidence="2 3">FDAARGOS_1161</strain>
    </source>
</reference>
<dbReference type="KEGG" id="ppsr:I6J18_02675"/>
<dbReference type="AlphaFoldDB" id="A0A974NN82"/>
<dbReference type="Proteomes" id="UP000595254">
    <property type="component" value="Chromosome"/>
</dbReference>
<evidence type="ECO:0000259" key="1">
    <source>
        <dbReference type="SMART" id="SM00860"/>
    </source>
</evidence>
<dbReference type="SUPFAM" id="SSF160631">
    <property type="entry name" value="SMI1/KNR4-like"/>
    <property type="match status" value="1"/>
</dbReference>
<gene>
    <name evidence="2" type="ORF">I6J18_02675</name>
</gene>
<accession>A0A974NN82</accession>
<dbReference type="RefSeq" id="WP_201647857.1">
    <property type="nucleotide sequence ID" value="NZ_CP068053.1"/>
</dbReference>
<organism evidence="2 3">
    <name type="scientific">Peribacillus psychrosaccharolyticus</name>
    <name type="common">Bacillus psychrosaccharolyticus</name>
    <dbReference type="NCBI Taxonomy" id="1407"/>
    <lineage>
        <taxon>Bacteria</taxon>
        <taxon>Bacillati</taxon>
        <taxon>Bacillota</taxon>
        <taxon>Bacilli</taxon>
        <taxon>Bacillales</taxon>
        <taxon>Bacillaceae</taxon>
        <taxon>Peribacillus</taxon>
    </lineage>
</organism>
<dbReference type="Gene3D" id="3.40.1580.10">
    <property type="entry name" value="SMI1/KNR4-like"/>
    <property type="match status" value="1"/>
</dbReference>
<dbReference type="Pfam" id="PF09346">
    <property type="entry name" value="SMI1_KNR4"/>
    <property type="match status" value="1"/>
</dbReference>
<dbReference type="SMART" id="SM00860">
    <property type="entry name" value="SMI1_KNR4"/>
    <property type="match status" value="1"/>
</dbReference>
<proteinExistence type="predicted"/>